<comment type="subcellular location">
    <subcellularLocation>
        <location evidence="1">Cell membrane</location>
        <topology evidence="1">Single-pass type I membrane protein</topology>
    </subcellularLocation>
</comment>
<evidence type="ECO:0000256" key="8">
    <source>
        <dbReference type="ARBA" id="ARBA00022989"/>
    </source>
</evidence>
<comment type="similarity">
    <text evidence="2">Belongs to the RLP family.</text>
</comment>
<keyword evidence="6" id="KW-0732">Signal</keyword>
<feature type="transmembrane region" description="Helical" evidence="12">
    <location>
        <begin position="12"/>
        <end position="34"/>
    </location>
</feature>
<keyword evidence="9 12" id="KW-0472">Membrane</keyword>
<reference evidence="16" key="2">
    <citation type="submission" date="2025-08" db="UniProtKB">
        <authorList>
            <consortium name="RefSeq"/>
        </authorList>
    </citation>
    <scope>IDENTIFICATION</scope>
    <source>
        <tissue evidence="16">Leaf</tissue>
    </source>
</reference>
<keyword evidence="15" id="KW-1185">Reference proteome</keyword>
<evidence type="ECO:0000313" key="15">
    <source>
        <dbReference type="Proteomes" id="UP000504610"/>
    </source>
</evidence>
<keyword evidence="7" id="KW-0677">Repeat</keyword>
<dbReference type="InterPro" id="IPR055414">
    <property type="entry name" value="LRR_R13L4/SHOC2-like"/>
</dbReference>
<keyword evidence="11" id="KW-0325">Glycoprotein</keyword>
<dbReference type="FunFam" id="3.80.10.10:FF:001166">
    <property type="entry name" value="Cf2-like protein"/>
    <property type="match status" value="1"/>
</dbReference>
<dbReference type="GO" id="GO:0005886">
    <property type="term" value="C:plasma membrane"/>
    <property type="evidence" value="ECO:0007669"/>
    <property type="project" value="UniProtKB-SubCell"/>
</dbReference>
<dbReference type="InterPro" id="IPR032675">
    <property type="entry name" value="LRR_dom_sf"/>
</dbReference>
<sequence length="1015" mass="112571">MISAYYSSSLRFFLRTIFLLLFLSLNLFNTFASLTPNLCPPDQRDALLELKTEFKIRKPDEFLDYDGNTMNVTSYPKTESWANSSSDCCNWDGVTCDTKSGKVIGLDLSCSCLHGRLESNSSLFRLQHLKNLNLAYNNFTLSPIPDKFNKLMWLETLNLSESSLKGHIPTELLQLTNLVSLDLSASSSAPNTYFAPPPSLLLSIKNPPLFLPLLAQKLSNLKALDMSSVNISSEIPQELSYMFSLRSLHLKNCYLMGEFPRSVFMIPNLQSIKLDHNPDLRGELPVFTVNNSMLVLSLMETSFSGTISDSISNLKDLVSLTLAESRFSGKIPSSLGELSNLSSLLLGSNDFTGEVPSSIGNLKQLTIFSVGFNKLRGNFPSRLLNLTKLRGIDLGSNEFTGSLPPNIGQLSKLEAIFVGGNSFTGSIPASLFQISSLTHIYLEDNQFSDIFGLENISMLPNLQFLFLHSKSFRISSPLDLNLFSSLKQLVGLALSGIPLSTTNITSDSDFSRQYRYLYLSDCNISEFPEFIKDQRNLDSLDLSNNNIKGHVPEWLWRLQELQVVKLSNNSLNGFDGSLKTVLGSQINVLDLSLNAFQGPLFIPSTSITYLFASNNNFTGEISQLICGITSPTIIDLSNNNFHGYIPRCLGTYMSSLTDLNLRNNVLRGSLPDMFIHANKLRSIDVSHNRLDGKLPSSLTGCSALEVLNVEGNEINDTFPFQLSSLQKLQVLVLRSNKFHGMLHQSSGVWFGFTELKIIDVSHNDFHGTLPSDYFLNWTAISLKKDSTQLRYIGDFHDYGYYTSVVLMNKGVSMALERILTIYTAIDFSGNRIHGQVPESVGLLKELHVLNLSRNAFTGHIPSSLANLTALESLDLSQNKLSGEIPPKLGDLSSLGWINVSHNQLEGSIPQGTQFQRQNCSAYEGNPGLYGPSLKDICGDIHTSTSPPVSEEEEDEEEIFSWVAAGIGFAPGIVFGLTIGYIVASYKHEWLMKIFGRNNHSLAHRSHSPKHCYFVS</sequence>
<dbReference type="PANTHER" id="PTHR48061">
    <property type="entry name" value="LEUCINE-RICH REPEAT RECEPTOR PROTEIN KINASE EMS1-LIKE-RELATED"/>
    <property type="match status" value="1"/>
</dbReference>
<protein>
    <submittedName>
        <fullName evidence="16">Receptor-like protein 6</fullName>
    </submittedName>
</protein>
<proteinExistence type="inferred from homology"/>
<evidence type="ECO:0000256" key="4">
    <source>
        <dbReference type="ARBA" id="ARBA00022614"/>
    </source>
</evidence>
<keyword evidence="3" id="KW-1003">Cell membrane</keyword>
<dbReference type="InterPro" id="IPR003591">
    <property type="entry name" value="Leu-rich_rpt_typical-subtyp"/>
</dbReference>
<evidence type="ECO:0000256" key="12">
    <source>
        <dbReference type="SAM" id="Phobius"/>
    </source>
</evidence>
<gene>
    <name evidence="16" type="primary">LOC108808204</name>
</gene>
<dbReference type="AlphaFoldDB" id="A0A6J0JJR5"/>
<dbReference type="InterPro" id="IPR046956">
    <property type="entry name" value="RLP23-like"/>
</dbReference>
<feature type="domain" description="Disease resistance R13L4/SHOC-2-like LRR" evidence="14">
    <location>
        <begin position="296"/>
        <end position="495"/>
    </location>
</feature>
<dbReference type="FunFam" id="3.80.10.10:FF:000095">
    <property type="entry name" value="LRR receptor-like serine/threonine-protein kinase GSO1"/>
    <property type="match status" value="1"/>
</dbReference>
<dbReference type="PANTHER" id="PTHR48061:SF46">
    <property type="entry name" value="LEUCINE-RICH REPEAT-CONTAINING N-TERMINAL PLANT-TYPE DOMAIN-CONTAINING PROTEIN"/>
    <property type="match status" value="1"/>
</dbReference>
<evidence type="ECO:0000259" key="13">
    <source>
        <dbReference type="Pfam" id="PF08263"/>
    </source>
</evidence>
<dbReference type="Gene3D" id="3.80.10.10">
    <property type="entry name" value="Ribonuclease Inhibitor"/>
    <property type="match status" value="4"/>
</dbReference>
<dbReference type="SUPFAM" id="SSF52058">
    <property type="entry name" value="L domain-like"/>
    <property type="match status" value="1"/>
</dbReference>
<dbReference type="KEGG" id="rsz:108808204"/>
<dbReference type="InterPro" id="IPR001611">
    <property type="entry name" value="Leu-rich_rpt"/>
</dbReference>
<dbReference type="Pfam" id="PF08263">
    <property type="entry name" value="LRRNT_2"/>
    <property type="match status" value="1"/>
</dbReference>
<evidence type="ECO:0000259" key="14">
    <source>
        <dbReference type="Pfam" id="PF23598"/>
    </source>
</evidence>
<dbReference type="GeneID" id="108808204"/>
<dbReference type="SMART" id="SM00369">
    <property type="entry name" value="LRR_TYP"/>
    <property type="match status" value="9"/>
</dbReference>
<dbReference type="FunFam" id="3.80.10.10:FF:000213">
    <property type="entry name" value="Tyrosine-sulfated glycopeptide receptor 1"/>
    <property type="match status" value="1"/>
</dbReference>
<name>A0A6J0JJR5_RAPSA</name>
<reference evidence="15" key="1">
    <citation type="journal article" date="2019" name="Database">
        <title>The radish genome database (RadishGD): an integrated information resource for radish genomics.</title>
        <authorList>
            <person name="Yu H.J."/>
            <person name="Baek S."/>
            <person name="Lee Y.J."/>
            <person name="Cho A."/>
            <person name="Mun J.H."/>
        </authorList>
    </citation>
    <scope>NUCLEOTIDE SEQUENCE [LARGE SCALE GENOMIC DNA]</scope>
    <source>
        <strain evidence="15">cv. WK10039</strain>
    </source>
</reference>
<evidence type="ECO:0000256" key="6">
    <source>
        <dbReference type="ARBA" id="ARBA00022729"/>
    </source>
</evidence>
<dbReference type="SMART" id="SM00365">
    <property type="entry name" value="LRR_SD22"/>
    <property type="match status" value="4"/>
</dbReference>
<keyword evidence="8 12" id="KW-1133">Transmembrane helix</keyword>
<evidence type="ECO:0000256" key="7">
    <source>
        <dbReference type="ARBA" id="ARBA00022737"/>
    </source>
</evidence>
<dbReference type="Pfam" id="PF23598">
    <property type="entry name" value="LRR_14"/>
    <property type="match status" value="1"/>
</dbReference>
<dbReference type="Pfam" id="PF13855">
    <property type="entry name" value="LRR_8"/>
    <property type="match status" value="3"/>
</dbReference>
<accession>A0A6J0JJR5</accession>
<keyword evidence="5 12" id="KW-0812">Transmembrane</keyword>
<evidence type="ECO:0000256" key="10">
    <source>
        <dbReference type="ARBA" id="ARBA00023170"/>
    </source>
</evidence>
<evidence type="ECO:0000256" key="2">
    <source>
        <dbReference type="ARBA" id="ARBA00009592"/>
    </source>
</evidence>
<dbReference type="Proteomes" id="UP000504610">
    <property type="component" value="Chromosome 6"/>
</dbReference>
<dbReference type="SUPFAM" id="SSF52047">
    <property type="entry name" value="RNI-like"/>
    <property type="match status" value="2"/>
</dbReference>
<keyword evidence="10" id="KW-0675">Receptor</keyword>
<keyword evidence="4" id="KW-0433">Leucine-rich repeat</keyword>
<dbReference type="PRINTS" id="PR00019">
    <property type="entry name" value="LEURICHRPT"/>
</dbReference>
<evidence type="ECO:0000256" key="9">
    <source>
        <dbReference type="ARBA" id="ARBA00023136"/>
    </source>
</evidence>
<dbReference type="FunFam" id="3.80.10.10:FF:000111">
    <property type="entry name" value="LRR receptor-like serine/threonine-protein kinase ERECTA"/>
    <property type="match status" value="1"/>
</dbReference>
<dbReference type="OrthoDB" id="442066at2759"/>
<feature type="domain" description="Leucine-rich repeat-containing N-terminal plant-type" evidence="13">
    <location>
        <begin position="41"/>
        <end position="97"/>
    </location>
</feature>
<organism evidence="15 16">
    <name type="scientific">Raphanus sativus</name>
    <name type="common">Radish</name>
    <name type="synonym">Raphanus raphanistrum var. sativus</name>
    <dbReference type="NCBI Taxonomy" id="3726"/>
    <lineage>
        <taxon>Eukaryota</taxon>
        <taxon>Viridiplantae</taxon>
        <taxon>Streptophyta</taxon>
        <taxon>Embryophyta</taxon>
        <taxon>Tracheophyta</taxon>
        <taxon>Spermatophyta</taxon>
        <taxon>Magnoliopsida</taxon>
        <taxon>eudicotyledons</taxon>
        <taxon>Gunneridae</taxon>
        <taxon>Pentapetalae</taxon>
        <taxon>rosids</taxon>
        <taxon>malvids</taxon>
        <taxon>Brassicales</taxon>
        <taxon>Brassicaceae</taxon>
        <taxon>Brassiceae</taxon>
        <taxon>Raphanus</taxon>
    </lineage>
</organism>
<evidence type="ECO:0000256" key="5">
    <source>
        <dbReference type="ARBA" id="ARBA00022692"/>
    </source>
</evidence>
<dbReference type="InterPro" id="IPR013210">
    <property type="entry name" value="LRR_N_plant-typ"/>
</dbReference>
<evidence type="ECO:0000313" key="16">
    <source>
        <dbReference type="RefSeq" id="XP_018435890.1"/>
    </source>
</evidence>
<evidence type="ECO:0000256" key="1">
    <source>
        <dbReference type="ARBA" id="ARBA00004251"/>
    </source>
</evidence>
<evidence type="ECO:0000256" key="11">
    <source>
        <dbReference type="ARBA" id="ARBA00023180"/>
    </source>
</evidence>
<feature type="transmembrane region" description="Helical" evidence="12">
    <location>
        <begin position="958"/>
        <end position="983"/>
    </location>
</feature>
<dbReference type="RefSeq" id="XP_018435890.1">
    <property type="nucleotide sequence ID" value="XM_018580388.2"/>
</dbReference>
<evidence type="ECO:0000256" key="3">
    <source>
        <dbReference type="ARBA" id="ARBA00022475"/>
    </source>
</evidence>